<dbReference type="Pfam" id="PF18545">
    <property type="entry name" value="HalOD1"/>
    <property type="match status" value="1"/>
</dbReference>
<accession>A0A1H9BL87</accession>
<dbReference type="AlphaFoldDB" id="A0A1H9BL87"/>
<name>A0A1H9BL87_9EURY</name>
<organism evidence="2 3">
    <name type="scientific">Natrinema salaciae</name>
    <dbReference type="NCBI Taxonomy" id="1186196"/>
    <lineage>
        <taxon>Archaea</taxon>
        <taxon>Methanobacteriati</taxon>
        <taxon>Methanobacteriota</taxon>
        <taxon>Stenosarchaea group</taxon>
        <taxon>Halobacteria</taxon>
        <taxon>Halobacteriales</taxon>
        <taxon>Natrialbaceae</taxon>
        <taxon>Natrinema</taxon>
    </lineage>
</organism>
<proteinExistence type="predicted"/>
<reference evidence="3" key="1">
    <citation type="submission" date="2016-10" db="EMBL/GenBank/DDBJ databases">
        <authorList>
            <person name="Varghese N."/>
            <person name="Submissions S."/>
        </authorList>
    </citation>
    <scope>NUCLEOTIDE SEQUENCE [LARGE SCALE GENOMIC DNA]</scope>
    <source>
        <strain evidence="3">DSM 25055</strain>
    </source>
</reference>
<dbReference type="EMBL" id="FOFD01000001">
    <property type="protein sequence ID" value="SEP89527.1"/>
    <property type="molecule type" value="Genomic_DNA"/>
</dbReference>
<keyword evidence="3" id="KW-1185">Reference proteome</keyword>
<evidence type="ECO:0000313" key="2">
    <source>
        <dbReference type="EMBL" id="SEP89527.1"/>
    </source>
</evidence>
<sequence length="79" mass="8526">MSDDSRTKPPSELVVEAVATEHGVDPLELECVLADAIDPTALDALFESTASRTRISGFVEFTYCSHEVTVRADGSVDVR</sequence>
<feature type="domain" description="Halobacterial output" evidence="1">
    <location>
        <begin position="7"/>
        <end position="79"/>
    </location>
</feature>
<protein>
    <recommendedName>
        <fullName evidence="1">Halobacterial output domain-containing protein</fullName>
    </recommendedName>
</protein>
<dbReference type="OrthoDB" id="177581at2157"/>
<dbReference type="STRING" id="1186196.SAMN04489841_0780"/>
<gene>
    <name evidence="2" type="ORF">SAMN04489841_0780</name>
</gene>
<evidence type="ECO:0000313" key="3">
    <source>
        <dbReference type="Proteomes" id="UP000199114"/>
    </source>
</evidence>
<evidence type="ECO:0000259" key="1">
    <source>
        <dbReference type="Pfam" id="PF18545"/>
    </source>
</evidence>
<dbReference type="Proteomes" id="UP000199114">
    <property type="component" value="Unassembled WGS sequence"/>
</dbReference>
<dbReference type="InterPro" id="IPR040624">
    <property type="entry name" value="HalOD1"/>
</dbReference>
<dbReference type="RefSeq" id="WP_090613657.1">
    <property type="nucleotide sequence ID" value="NZ_FOFD01000001.1"/>
</dbReference>